<evidence type="ECO:0008006" key="4">
    <source>
        <dbReference type="Google" id="ProtNLM"/>
    </source>
</evidence>
<dbReference type="STRING" id="1763534.GCA_001831475_00741"/>
<feature type="compositionally biased region" description="Basic and acidic residues" evidence="1">
    <location>
        <begin position="175"/>
        <end position="184"/>
    </location>
</feature>
<evidence type="ECO:0000313" key="3">
    <source>
        <dbReference type="Proteomes" id="UP000093510"/>
    </source>
</evidence>
<feature type="compositionally biased region" description="Polar residues" evidence="1">
    <location>
        <begin position="186"/>
        <end position="200"/>
    </location>
</feature>
<reference evidence="2 3" key="1">
    <citation type="submission" date="2016-03" db="EMBL/GenBank/DDBJ databases">
        <authorList>
            <person name="Ploux O."/>
        </authorList>
    </citation>
    <scope>NUCLEOTIDE SEQUENCE [LARGE SCALE GENOMIC DNA]</scope>
    <source>
        <strain evidence="2 3">LPB0076</strain>
    </source>
</reference>
<name>A0A1B9E5L9_9FLAO</name>
<evidence type="ECO:0000256" key="1">
    <source>
        <dbReference type="SAM" id="MobiDB-lite"/>
    </source>
</evidence>
<organism evidence="2 3">
    <name type="scientific">Flavobacterium crassostreae</name>
    <dbReference type="NCBI Taxonomy" id="1763534"/>
    <lineage>
        <taxon>Bacteria</taxon>
        <taxon>Pseudomonadati</taxon>
        <taxon>Bacteroidota</taxon>
        <taxon>Flavobacteriia</taxon>
        <taxon>Flavobacteriales</taxon>
        <taxon>Flavobacteriaceae</taxon>
        <taxon>Flavobacterium</taxon>
    </lineage>
</organism>
<evidence type="ECO:0000313" key="2">
    <source>
        <dbReference type="EMBL" id="OCB77264.1"/>
    </source>
</evidence>
<dbReference type="Proteomes" id="UP000093510">
    <property type="component" value="Unassembled WGS sequence"/>
</dbReference>
<comment type="caution">
    <text evidence="2">The sequence shown here is derived from an EMBL/GenBank/DDBJ whole genome shotgun (WGS) entry which is preliminary data.</text>
</comment>
<accession>A0A1B9E5L9</accession>
<keyword evidence="3" id="KW-1185">Reference proteome</keyword>
<proteinExistence type="predicted"/>
<dbReference type="PROSITE" id="PS51257">
    <property type="entry name" value="PROKAR_LIPOPROTEIN"/>
    <property type="match status" value="1"/>
</dbReference>
<sequence>MKSNTIAVFLVLLLFVSCKEENSKKNVATTKELKKKELLLSTISNAWDFYDTPINQTAEQSVVTWTELRNLLQELHLKPKGTISAFQQKATAIATAATALSQNIPQCYNQPEIKSRIGTLITKIKLLDLYLHLDAIAQDKVVQIIPEINKELASLQRQMDKIVVKSNIPTEQGESELKQMKDASRAISNQPTDQNLPRVD</sequence>
<protein>
    <recommendedName>
        <fullName evidence="4">Lipoprotein</fullName>
    </recommendedName>
</protein>
<dbReference type="AlphaFoldDB" id="A0A1B9E5L9"/>
<dbReference type="OrthoDB" id="1443728at2"/>
<dbReference type="EMBL" id="LVEP01000017">
    <property type="protein sequence ID" value="OCB77264.1"/>
    <property type="molecule type" value="Genomic_DNA"/>
</dbReference>
<dbReference type="RefSeq" id="WP_066333033.1">
    <property type="nucleotide sequence ID" value="NZ_CP017688.1"/>
</dbReference>
<feature type="region of interest" description="Disordered" evidence="1">
    <location>
        <begin position="170"/>
        <end position="200"/>
    </location>
</feature>
<gene>
    <name evidence="2" type="ORF">LPBF_04505</name>
</gene>